<dbReference type="EMBL" id="JACICD010000001">
    <property type="protein sequence ID" value="MBB3769435.1"/>
    <property type="molecule type" value="Genomic_DNA"/>
</dbReference>
<feature type="signal peptide" evidence="4">
    <location>
        <begin position="1"/>
        <end position="26"/>
    </location>
</feature>
<keyword evidence="5" id="KW-0813">Transport</keyword>
<dbReference type="SUPFAM" id="SSF53850">
    <property type="entry name" value="Periplasmic binding protein-like II"/>
    <property type="match status" value="1"/>
</dbReference>
<proteinExistence type="inferred from homology"/>
<keyword evidence="4" id="KW-0732">Signal</keyword>
<sequence>MNMKAVGRALAAGAVLGSLWAAPSQGADVTLDIAYAVPHHRQMYDQSTALFEAAYPSIKLRYLNPAADYDALAQDALRQGMIGTLPDVMFHGYARVKLMAERGLVVPLDGFLAADGGPAALGYAPASLDACRYKGKLYGIPFTTSTPIVYFNADLVRKAGGDPDHLPADWAGILELGRKIDALDGRDGPIQGAVFDYKGNGNWSFLSLLSSLGTAPMNADESKLTLDTPQTLRALEILHDFGAAGQVDMTRNQWRQAYASGTMGIFVNTSSILTEYQKQIGDRFEIRTMPFPLESKDGRVPVGGACVTMSAKDPERQKAAWNYLKFMTGPEAQTIVVRFTGYMPNNVKAIEDPALLGNYYRDNPLQMTAVKQLSVATGWYSFPGDNGVRISKEIEEVLTKLGTLSVTPAEAQKQLIERVSPLLPQ</sequence>
<evidence type="ECO:0000256" key="2">
    <source>
        <dbReference type="ARBA" id="ARBA00008520"/>
    </source>
</evidence>
<evidence type="ECO:0000256" key="4">
    <source>
        <dbReference type="SAM" id="SignalP"/>
    </source>
</evidence>
<comment type="similarity">
    <text evidence="2">Belongs to the bacterial solute-binding protein 1 family.</text>
</comment>
<dbReference type="GO" id="GO:0042597">
    <property type="term" value="C:periplasmic space"/>
    <property type="evidence" value="ECO:0007669"/>
    <property type="project" value="UniProtKB-SubCell"/>
</dbReference>
<gene>
    <name evidence="5" type="ORF">FHS55_000021</name>
</gene>
<comment type="subcellular location">
    <subcellularLocation>
        <location evidence="1">Periplasm</location>
    </subcellularLocation>
</comment>
<accession>A0A839Z641</accession>
<keyword evidence="3" id="KW-0574">Periplasm</keyword>
<dbReference type="CDD" id="cd14748">
    <property type="entry name" value="PBP2_UgpB"/>
    <property type="match status" value="1"/>
</dbReference>
<dbReference type="InterPro" id="IPR006059">
    <property type="entry name" value="SBP"/>
</dbReference>
<evidence type="ECO:0000313" key="5">
    <source>
        <dbReference type="EMBL" id="MBB3769435.1"/>
    </source>
</evidence>
<dbReference type="PANTHER" id="PTHR43649">
    <property type="entry name" value="ARABINOSE-BINDING PROTEIN-RELATED"/>
    <property type="match status" value="1"/>
</dbReference>
<dbReference type="PANTHER" id="PTHR43649:SF30">
    <property type="entry name" value="ABC TRANSPORTER SUBSTRATE-BINDING PROTEIN"/>
    <property type="match status" value="1"/>
</dbReference>
<organism evidence="5 6">
    <name type="scientific">Ancylobacter tetraedralis</name>
    <dbReference type="NCBI Taxonomy" id="217068"/>
    <lineage>
        <taxon>Bacteria</taxon>
        <taxon>Pseudomonadati</taxon>
        <taxon>Pseudomonadota</taxon>
        <taxon>Alphaproteobacteria</taxon>
        <taxon>Hyphomicrobiales</taxon>
        <taxon>Xanthobacteraceae</taxon>
        <taxon>Ancylobacter</taxon>
    </lineage>
</organism>
<dbReference type="Pfam" id="PF13416">
    <property type="entry name" value="SBP_bac_8"/>
    <property type="match status" value="1"/>
</dbReference>
<feature type="chain" id="PRO_5032277648" evidence="4">
    <location>
        <begin position="27"/>
        <end position="425"/>
    </location>
</feature>
<dbReference type="AlphaFoldDB" id="A0A839Z641"/>
<protein>
    <submittedName>
        <fullName evidence="5">Multiple sugar transport system substrate-binding protein</fullName>
    </submittedName>
</protein>
<evidence type="ECO:0000256" key="3">
    <source>
        <dbReference type="ARBA" id="ARBA00022764"/>
    </source>
</evidence>
<keyword evidence="6" id="KW-1185">Reference proteome</keyword>
<keyword evidence="5" id="KW-0762">Sugar transport</keyword>
<evidence type="ECO:0000256" key="1">
    <source>
        <dbReference type="ARBA" id="ARBA00004418"/>
    </source>
</evidence>
<comment type="caution">
    <text evidence="5">The sequence shown here is derived from an EMBL/GenBank/DDBJ whole genome shotgun (WGS) entry which is preliminary data.</text>
</comment>
<dbReference type="InterPro" id="IPR050490">
    <property type="entry name" value="Bact_solute-bd_prot1"/>
</dbReference>
<evidence type="ECO:0000313" key="6">
    <source>
        <dbReference type="Proteomes" id="UP000533469"/>
    </source>
</evidence>
<dbReference type="Proteomes" id="UP000533469">
    <property type="component" value="Unassembled WGS sequence"/>
</dbReference>
<reference evidence="5 6" key="1">
    <citation type="submission" date="2020-08" db="EMBL/GenBank/DDBJ databases">
        <title>Genomic Encyclopedia of Type Strains, Phase IV (KMG-IV): sequencing the most valuable type-strain genomes for metagenomic binning, comparative biology and taxonomic classification.</title>
        <authorList>
            <person name="Goeker M."/>
        </authorList>
    </citation>
    <scope>NUCLEOTIDE SEQUENCE [LARGE SCALE GENOMIC DNA]</scope>
    <source>
        <strain evidence="5 6">DSM 5895</strain>
    </source>
</reference>
<name>A0A839Z641_9HYPH</name>
<dbReference type="Gene3D" id="3.40.190.10">
    <property type="entry name" value="Periplasmic binding protein-like II"/>
    <property type="match status" value="1"/>
</dbReference>